<keyword evidence="1" id="KW-0732">Signal</keyword>
<dbReference type="InterPro" id="IPR005151">
    <property type="entry name" value="Tail-specific_protease"/>
</dbReference>
<dbReference type="Gene3D" id="3.90.226.10">
    <property type="entry name" value="2-enoyl-CoA Hydratase, Chain A, domain 1"/>
    <property type="match status" value="1"/>
</dbReference>
<dbReference type="RefSeq" id="WP_089742772.1">
    <property type="nucleotide sequence ID" value="NZ_FNHD01000005.1"/>
</dbReference>
<sequence length="336" mass="37392">MKKLLLTLLCIFISNKTFSQSDSVKQYVDSCLVLLKKNSLYSDKINWKKINKKVKEKASSAKSKADTFEALKIAFDALGDKHAAYYQYEDQYKLPNEELNSRISDSLKAGWKRGLKIENRMIGNIAYISIPTLSAGKQKDIDKYANWIYDAVSKLYKNNPKGWIIDLRMNGGGNIRPMLAGLGMFFKNGIYTYYVDREGKSSEEASFRNGEFLIDGKIQAEIKNKITSVTDSKIAVLMGPGTASSGEGVAIALSQLKNSKSFGNLSAGLANATNGFVFNKNLSYYLISVARIADKNKKLYPEILKPDVFVKESESFADLPNDPSVKEAIQWIDASG</sequence>
<feature type="domain" description="Tail specific protease" evidence="2">
    <location>
        <begin position="96"/>
        <end position="311"/>
    </location>
</feature>
<feature type="signal peptide" evidence="1">
    <location>
        <begin position="1"/>
        <end position="19"/>
    </location>
</feature>
<keyword evidence="4" id="KW-1185">Reference proteome</keyword>
<dbReference type="Pfam" id="PF03572">
    <property type="entry name" value="Peptidase_S41"/>
    <property type="match status" value="1"/>
</dbReference>
<dbReference type="PANTHER" id="PTHR32060:SF30">
    <property type="entry name" value="CARBOXY-TERMINAL PROCESSING PROTEASE CTPA"/>
    <property type="match status" value="1"/>
</dbReference>
<evidence type="ECO:0000313" key="4">
    <source>
        <dbReference type="Proteomes" id="UP000199242"/>
    </source>
</evidence>
<accession>A0ABY0QSE9</accession>
<dbReference type="SUPFAM" id="SSF52096">
    <property type="entry name" value="ClpP/crotonase"/>
    <property type="match status" value="1"/>
</dbReference>
<evidence type="ECO:0000313" key="3">
    <source>
        <dbReference type="EMBL" id="SDL71919.1"/>
    </source>
</evidence>
<feature type="chain" id="PRO_5046131318" evidence="1">
    <location>
        <begin position="20"/>
        <end position="336"/>
    </location>
</feature>
<name>A0ABY0QSE9_9FLAO</name>
<dbReference type="Proteomes" id="UP000199242">
    <property type="component" value="Unassembled WGS sequence"/>
</dbReference>
<reference evidence="3 4" key="1">
    <citation type="submission" date="2016-10" db="EMBL/GenBank/DDBJ databases">
        <authorList>
            <person name="Varghese N."/>
            <person name="Submissions S."/>
        </authorList>
    </citation>
    <scope>NUCLEOTIDE SEQUENCE [LARGE SCALE GENOMIC DNA]</scope>
    <source>
        <strain evidence="3 4">CGMCC 1.10941</strain>
    </source>
</reference>
<dbReference type="EMBL" id="FNHD01000005">
    <property type="protein sequence ID" value="SDL71919.1"/>
    <property type="molecule type" value="Genomic_DNA"/>
</dbReference>
<dbReference type="PANTHER" id="PTHR32060">
    <property type="entry name" value="TAIL-SPECIFIC PROTEASE"/>
    <property type="match status" value="1"/>
</dbReference>
<organism evidence="3 4">
    <name type="scientific">Chryseobacterium taihuense</name>
    <dbReference type="NCBI Taxonomy" id="1141221"/>
    <lineage>
        <taxon>Bacteria</taxon>
        <taxon>Pseudomonadati</taxon>
        <taxon>Bacteroidota</taxon>
        <taxon>Flavobacteriia</taxon>
        <taxon>Flavobacteriales</taxon>
        <taxon>Weeksellaceae</taxon>
        <taxon>Chryseobacterium group</taxon>
        <taxon>Chryseobacterium</taxon>
    </lineage>
</organism>
<comment type="caution">
    <text evidence="3">The sequence shown here is derived from an EMBL/GenBank/DDBJ whole genome shotgun (WGS) entry which is preliminary data.</text>
</comment>
<proteinExistence type="predicted"/>
<gene>
    <name evidence="3" type="ORF">SAMN05216273_10562</name>
</gene>
<dbReference type="InterPro" id="IPR029045">
    <property type="entry name" value="ClpP/crotonase-like_dom_sf"/>
</dbReference>
<evidence type="ECO:0000256" key="1">
    <source>
        <dbReference type="SAM" id="SignalP"/>
    </source>
</evidence>
<protein>
    <submittedName>
        <fullName evidence="3">Peptidase family S41</fullName>
    </submittedName>
</protein>
<evidence type="ECO:0000259" key="2">
    <source>
        <dbReference type="SMART" id="SM00245"/>
    </source>
</evidence>
<dbReference type="SMART" id="SM00245">
    <property type="entry name" value="TSPc"/>
    <property type="match status" value="1"/>
</dbReference>